<evidence type="ECO:0000259" key="10">
    <source>
        <dbReference type="PROSITE" id="PS51918"/>
    </source>
</evidence>
<protein>
    <submittedName>
        <fullName evidence="11">tRNA (N(6)-L-threonylcarbamoyladenosine(37)-C(2))-methylthiotransferase MtaB</fullName>
    </submittedName>
</protein>
<dbReference type="InterPro" id="IPR023404">
    <property type="entry name" value="rSAM_horseshoe"/>
</dbReference>
<organism evidence="11 12">
    <name type="scientific">Candidatus Polarisedimenticola svalbardensis</name>
    <dbReference type="NCBI Taxonomy" id="2886004"/>
    <lineage>
        <taxon>Bacteria</taxon>
        <taxon>Pseudomonadati</taxon>
        <taxon>Acidobacteriota</taxon>
        <taxon>Candidatus Polarisedimenticolia</taxon>
        <taxon>Candidatus Polarisedimenticolales</taxon>
        <taxon>Candidatus Polarisedimenticolaceae</taxon>
        <taxon>Candidatus Polarisedimenticola</taxon>
    </lineage>
</organism>
<dbReference type="NCBIfam" id="TIGR01579">
    <property type="entry name" value="MiaB-like-C"/>
    <property type="match status" value="1"/>
</dbReference>
<evidence type="ECO:0000313" key="12">
    <source>
        <dbReference type="Proteomes" id="UP000648239"/>
    </source>
</evidence>
<dbReference type="SFLD" id="SFLDG01082">
    <property type="entry name" value="B12-binding_domain_containing"/>
    <property type="match status" value="1"/>
</dbReference>
<evidence type="ECO:0000256" key="2">
    <source>
        <dbReference type="ARBA" id="ARBA00022485"/>
    </source>
</evidence>
<dbReference type="Gene3D" id="3.80.30.20">
    <property type="entry name" value="tm_1862 like domain"/>
    <property type="match status" value="1"/>
</dbReference>
<keyword evidence="5" id="KW-0949">S-adenosyl-L-methionine</keyword>
<evidence type="ECO:0000256" key="8">
    <source>
        <dbReference type="ARBA" id="ARBA00023014"/>
    </source>
</evidence>
<dbReference type="SMART" id="SM00729">
    <property type="entry name" value="Elp3"/>
    <property type="match status" value="1"/>
</dbReference>
<dbReference type="PROSITE" id="PS01278">
    <property type="entry name" value="MTTASE_RADICAL"/>
    <property type="match status" value="1"/>
</dbReference>
<dbReference type="Gene3D" id="3.40.50.12160">
    <property type="entry name" value="Methylthiotransferase, N-terminal domain"/>
    <property type="match status" value="1"/>
</dbReference>
<evidence type="ECO:0000259" key="9">
    <source>
        <dbReference type="PROSITE" id="PS51449"/>
    </source>
</evidence>
<keyword evidence="6" id="KW-0479">Metal-binding</keyword>
<reference evidence="11 12" key="1">
    <citation type="submission" date="2020-08" db="EMBL/GenBank/DDBJ databases">
        <title>Acidobacteriota in marine sediments use diverse sulfur dissimilation pathways.</title>
        <authorList>
            <person name="Wasmund K."/>
        </authorList>
    </citation>
    <scope>NUCLEOTIDE SEQUENCE [LARGE SCALE GENOMIC DNA]</scope>
    <source>
        <strain evidence="11">MAG AM4</strain>
    </source>
</reference>
<evidence type="ECO:0000256" key="6">
    <source>
        <dbReference type="ARBA" id="ARBA00022723"/>
    </source>
</evidence>
<dbReference type="AlphaFoldDB" id="A0A8J6XWI2"/>
<sequence length="431" mass="47726">MTPTFHSITLGCKLNQFDSAAMEGELARRGFTENPDRDRAGVIIINTCTVTHRADADARKLIRSVRRNNPACRLLVTGCFAERDAEAIRRIPGVDRVFGNREKPAIASILDEIGLVGKPVVRGDTGCEETLGLPDDLYFGDRSRAFLKIQEGCDLVCSYCIIPKVRGRSRSVPLEQVDTAMESLFRRGYREVVLTGVNTGDYGKDLEGGLILETLLERLLDRCGENRIRLNSLEPLTVTDGIIRLMAASGGRLAPHLQVPLQSGSEAVLRRMRRNYRASAWMDRMERLRAAMPDIGLGADMIVGFPGETEEEFQETCRLLASSPVNYLHVFSWSERPGTPASELHDRVHSATIRERSATLRRFADEAGFRFRSRFPGRQLDCVALGDGSRALTGNFIEVALDGKPAEPGSRVLAEIKTVTREQTRAVIVPG</sequence>
<evidence type="ECO:0000256" key="3">
    <source>
        <dbReference type="ARBA" id="ARBA00022490"/>
    </source>
</evidence>
<evidence type="ECO:0000256" key="5">
    <source>
        <dbReference type="ARBA" id="ARBA00022691"/>
    </source>
</evidence>
<name>A0A8J6XWI2_9BACT</name>
<dbReference type="InterPro" id="IPR020612">
    <property type="entry name" value="Methylthiotransferase_CS"/>
</dbReference>
<dbReference type="EMBL" id="JACXWD010000014">
    <property type="protein sequence ID" value="MBD3867701.1"/>
    <property type="molecule type" value="Genomic_DNA"/>
</dbReference>
<keyword evidence="4" id="KW-0808">Transferase</keyword>
<dbReference type="InterPro" id="IPR006638">
    <property type="entry name" value="Elp3/MiaA/NifB-like_rSAM"/>
</dbReference>
<dbReference type="Pfam" id="PF00919">
    <property type="entry name" value="UPF0004"/>
    <property type="match status" value="1"/>
</dbReference>
<dbReference type="InterPro" id="IPR058240">
    <property type="entry name" value="rSAM_sf"/>
</dbReference>
<dbReference type="PROSITE" id="PS51449">
    <property type="entry name" value="MTTASE_N"/>
    <property type="match status" value="1"/>
</dbReference>
<dbReference type="GO" id="GO:0035599">
    <property type="term" value="F:aspartic acid methylthiotransferase activity"/>
    <property type="evidence" value="ECO:0007669"/>
    <property type="project" value="TreeGrafter"/>
</dbReference>
<dbReference type="Pfam" id="PF04055">
    <property type="entry name" value="Radical_SAM"/>
    <property type="match status" value="1"/>
</dbReference>
<dbReference type="InterPro" id="IPR005840">
    <property type="entry name" value="Ribosomal_uS12_MeSTrfase_RimO"/>
</dbReference>
<dbReference type="PROSITE" id="PS51918">
    <property type="entry name" value="RADICAL_SAM"/>
    <property type="match status" value="1"/>
</dbReference>
<keyword evidence="3" id="KW-0963">Cytoplasm</keyword>
<dbReference type="GO" id="GO:0005829">
    <property type="term" value="C:cytosol"/>
    <property type="evidence" value="ECO:0007669"/>
    <property type="project" value="TreeGrafter"/>
</dbReference>
<dbReference type="Proteomes" id="UP000648239">
    <property type="component" value="Unassembled WGS sequence"/>
</dbReference>
<dbReference type="SUPFAM" id="SSF102114">
    <property type="entry name" value="Radical SAM enzymes"/>
    <property type="match status" value="1"/>
</dbReference>
<dbReference type="InterPro" id="IPR006467">
    <property type="entry name" value="MiaB-like_bact"/>
</dbReference>
<comment type="caution">
    <text evidence="11">The sequence shown here is derived from an EMBL/GenBank/DDBJ whole genome shotgun (WGS) entry which is preliminary data.</text>
</comment>
<evidence type="ECO:0000256" key="4">
    <source>
        <dbReference type="ARBA" id="ARBA00022679"/>
    </source>
</evidence>
<dbReference type="InterPro" id="IPR013848">
    <property type="entry name" value="Methylthiotransferase_N"/>
</dbReference>
<evidence type="ECO:0000256" key="7">
    <source>
        <dbReference type="ARBA" id="ARBA00023004"/>
    </source>
</evidence>
<evidence type="ECO:0000256" key="1">
    <source>
        <dbReference type="ARBA" id="ARBA00001966"/>
    </source>
</evidence>
<gene>
    <name evidence="11" type="primary">mtaB</name>
    <name evidence="11" type="ORF">IFK94_06225</name>
</gene>
<evidence type="ECO:0000313" key="11">
    <source>
        <dbReference type="EMBL" id="MBD3867701.1"/>
    </source>
</evidence>
<keyword evidence="2" id="KW-0004">4Fe-4S</keyword>
<feature type="domain" description="MTTase N-terminal" evidence="9">
    <location>
        <begin position="3"/>
        <end position="115"/>
    </location>
</feature>
<proteinExistence type="predicted"/>
<feature type="domain" description="Radical SAM core" evidence="10">
    <location>
        <begin position="139"/>
        <end position="370"/>
    </location>
</feature>
<dbReference type="InterPro" id="IPR005839">
    <property type="entry name" value="Methylthiotransferase"/>
</dbReference>
<dbReference type="SFLD" id="SFLDG01061">
    <property type="entry name" value="methylthiotransferase"/>
    <property type="match status" value="1"/>
</dbReference>
<dbReference type="SFLD" id="SFLDS00029">
    <property type="entry name" value="Radical_SAM"/>
    <property type="match status" value="1"/>
</dbReference>
<dbReference type="NCBIfam" id="TIGR00089">
    <property type="entry name" value="MiaB/RimO family radical SAM methylthiotransferase"/>
    <property type="match status" value="1"/>
</dbReference>
<dbReference type="InterPro" id="IPR007197">
    <property type="entry name" value="rSAM"/>
</dbReference>
<dbReference type="GO" id="GO:0051539">
    <property type="term" value="F:4 iron, 4 sulfur cluster binding"/>
    <property type="evidence" value="ECO:0007669"/>
    <property type="project" value="UniProtKB-KW"/>
</dbReference>
<dbReference type="PANTHER" id="PTHR43837:SF1">
    <property type="entry name" value="RIBOSOMAL PROTEIN US12 METHYLTHIOTRANSFERASE RIMO"/>
    <property type="match status" value="1"/>
</dbReference>
<dbReference type="GO" id="GO:0046872">
    <property type="term" value="F:metal ion binding"/>
    <property type="evidence" value="ECO:0007669"/>
    <property type="project" value="UniProtKB-KW"/>
</dbReference>
<keyword evidence="7" id="KW-0408">Iron</keyword>
<accession>A0A8J6XWI2</accession>
<dbReference type="InterPro" id="IPR038135">
    <property type="entry name" value="Methylthiotransferase_N_sf"/>
</dbReference>
<comment type="cofactor">
    <cofactor evidence="1">
        <name>[4Fe-4S] cluster</name>
        <dbReference type="ChEBI" id="CHEBI:49883"/>
    </cofactor>
</comment>
<dbReference type="GO" id="GO:0006400">
    <property type="term" value="P:tRNA modification"/>
    <property type="evidence" value="ECO:0007669"/>
    <property type="project" value="InterPro"/>
</dbReference>
<dbReference type="PANTHER" id="PTHR43837">
    <property type="entry name" value="RIBOSOMAL PROTEIN S12 METHYLTHIOTRANSFERASE RIMO"/>
    <property type="match status" value="1"/>
</dbReference>
<keyword evidence="8" id="KW-0411">Iron-sulfur</keyword>
<dbReference type="CDD" id="cd01335">
    <property type="entry name" value="Radical_SAM"/>
    <property type="match status" value="1"/>
</dbReference>